<reference evidence="1 2" key="1">
    <citation type="submission" date="2016-10" db="EMBL/GenBank/DDBJ databases">
        <authorList>
            <person name="de Groot N.N."/>
        </authorList>
    </citation>
    <scope>NUCLEOTIDE SEQUENCE [LARGE SCALE GENOMIC DNA]</scope>
    <source>
        <strain evidence="1 2">DSM 15283</strain>
    </source>
</reference>
<gene>
    <name evidence="1" type="ORF">SAMN04488042_101704</name>
</gene>
<dbReference type="EMBL" id="FOTQ01000001">
    <property type="protein sequence ID" value="SFL56654.1"/>
    <property type="molecule type" value="Genomic_DNA"/>
</dbReference>
<dbReference type="Proteomes" id="UP000199144">
    <property type="component" value="Unassembled WGS sequence"/>
</dbReference>
<sequence length="65" mass="7175">MVEAVGAKTASIEPGSPWKYGYAENLCFRFRDKLLKMEISCSSCEAHMITEGWRSTTTPSGDTTP</sequence>
<dbReference type="AlphaFoldDB" id="A0A1I4IQS9"/>
<protein>
    <submittedName>
        <fullName evidence="1">Uncharacterized protein</fullName>
    </submittedName>
</protein>
<dbReference type="STRING" id="254406.SAMN04488042_101704"/>
<accession>A0A1I4IQS9</accession>
<dbReference type="OrthoDB" id="9813285at2"/>
<organism evidence="1 2">
    <name type="scientific">Shimia aestuarii</name>
    <dbReference type="NCBI Taxonomy" id="254406"/>
    <lineage>
        <taxon>Bacteria</taxon>
        <taxon>Pseudomonadati</taxon>
        <taxon>Pseudomonadota</taxon>
        <taxon>Alphaproteobacteria</taxon>
        <taxon>Rhodobacterales</taxon>
        <taxon>Roseobacteraceae</taxon>
    </lineage>
</organism>
<dbReference type="RefSeq" id="WP_131814320.1">
    <property type="nucleotide sequence ID" value="NZ_FOTQ01000001.1"/>
</dbReference>
<evidence type="ECO:0000313" key="1">
    <source>
        <dbReference type="EMBL" id="SFL56654.1"/>
    </source>
</evidence>
<keyword evidence="2" id="KW-1185">Reference proteome</keyword>
<proteinExistence type="predicted"/>
<evidence type="ECO:0000313" key="2">
    <source>
        <dbReference type="Proteomes" id="UP000199144"/>
    </source>
</evidence>
<name>A0A1I4IQS9_9RHOB</name>